<gene>
    <name evidence="1" type="ORF">GCM10012289_09580</name>
</gene>
<organism evidence="1 2">
    <name type="scientific">Nonomuraea cavernae</name>
    <dbReference type="NCBI Taxonomy" id="2045107"/>
    <lineage>
        <taxon>Bacteria</taxon>
        <taxon>Bacillati</taxon>
        <taxon>Actinomycetota</taxon>
        <taxon>Actinomycetes</taxon>
        <taxon>Streptosporangiales</taxon>
        <taxon>Streptosporangiaceae</taxon>
        <taxon>Nonomuraea</taxon>
    </lineage>
</organism>
<protein>
    <submittedName>
        <fullName evidence="1">Uncharacterized protein</fullName>
    </submittedName>
</protein>
<dbReference type="EMBL" id="BMNH01000002">
    <property type="protein sequence ID" value="GGO63199.1"/>
    <property type="molecule type" value="Genomic_DNA"/>
</dbReference>
<proteinExistence type="predicted"/>
<comment type="caution">
    <text evidence="1">The sequence shown here is derived from an EMBL/GenBank/DDBJ whole genome shotgun (WGS) entry which is preliminary data.</text>
</comment>
<accession>A0A917YRR6</accession>
<keyword evidence="2" id="KW-1185">Reference proteome</keyword>
<reference evidence="1" key="2">
    <citation type="submission" date="2020-09" db="EMBL/GenBank/DDBJ databases">
        <authorList>
            <person name="Sun Q."/>
            <person name="Zhou Y."/>
        </authorList>
    </citation>
    <scope>NUCLEOTIDE SEQUENCE</scope>
    <source>
        <strain evidence="1">CGMCC 4.7368</strain>
    </source>
</reference>
<name>A0A917YRR6_9ACTN</name>
<dbReference type="Proteomes" id="UP000646523">
    <property type="component" value="Unassembled WGS sequence"/>
</dbReference>
<reference evidence="1" key="1">
    <citation type="journal article" date="2014" name="Int. J. Syst. Evol. Microbiol.">
        <title>Complete genome sequence of Corynebacterium casei LMG S-19264T (=DSM 44701T), isolated from a smear-ripened cheese.</title>
        <authorList>
            <consortium name="US DOE Joint Genome Institute (JGI-PGF)"/>
            <person name="Walter F."/>
            <person name="Albersmeier A."/>
            <person name="Kalinowski J."/>
            <person name="Ruckert C."/>
        </authorList>
    </citation>
    <scope>NUCLEOTIDE SEQUENCE</scope>
    <source>
        <strain evidence="1">CGMCC 4.7368</strain>
    </source>
</reference>
<dbReference type="AlphaFoldDB" id="A0A917YRR6"/>
<evidence type="ECO:0000313" key="1">
    <source>
        <dbReference type="EMBL" id="GGO63199.1"/>
    </source>
</evidence>
<evidence type="ECO:0000313" key="2">
    <source>
        <dbReference type="Proteomes" id="UP000646523"/>
    </source>
</evidence>
<dbReference type="RefSeq" id="WP_189122733.1">
    <property type="nucleotide sequence ID" value="NZ_BMNH01000002.1"/>
</dbReference>
<sequence>MPRADLPVTKITRAGHDLAAALPTPAATDGHAFVNNGRRMVRVKNTNAAPRTVTVQIPGEVEGQPLPDVPYTIPADDGDVLIPPLPAIYNQSDGKVYLDYSAPAGLTVHVLELPAG</sequence>